<organism evidence="2">
    <name type="scientific">Brassica oleracea</name>
    <name type="common">Wild cabbage</name>
    <dbReference type="NCBI Taxonomy" id="3712"/>
    <lineage>
        <taxon>Eukaryota</taxon>
        <taxon>Viridiplantae</taxon>
        <taxon>Streptophyta</taxon>
        <taxon>Embryophyta</taxon>
        <taxon>Tracheophyta</taxon>
        <taxon>Spermatophyta</taxon>
        <taxon>Magnoliopsida</taxon>
        <taxon>eudicotyledons</taxon>
        <taxon>Gunneridae</taxon>
        <taxon>Pentapetalae</taxon>
        <taxon>rosids</taxon>
        <taxon>malvids</taxon>
        <taxon>Brassicales</taxon>
        <taxon>Brassicaceae</taxon>
        <taxon>Brassiceae</taxon>
        <taxon>Brassica</taxon>
    </lineage>
</organism>
<dbReference type="EMBL" id="LR031878">
    <property type="protein sequence ID" value="VDD49570.1"/>
    <property type="molecule type" value="Genomic_DNA"/>
</dbReference>
<dbReference type="SUPFAM" id="SSF51445">
    <property type="entry name" value="(Trans)glycosidases"/>
    <property type="match status" value="1"/>
</dbReference>
<feature type="region of interest" description="Disordered" evidence="1">
    <location>
        <begin position="26"/>
        <end position="46"/>
    </location>
</feature>
<proteinExistence type="predicted"/>
<dbReference type="InterPro" id="IPR017853">
    <property type="entry name" value="GH"/>
</dbReference>
<accession>A0A3P6FB76</accession>
<sequence>MQEGGFYNSLLNSIEDLSNSGITHVWLPPSSQSAAPEGSSPLDLRC</sequence>
<evidence type="ECO:0000256" key="1">
    <source>
        <dbReference type="SAM" id="MobiDB-lite"/>
    </source>
</evidence>
<dbReference type="Gene3D" id="3.20.20.80">
    <property type="entry name" value="Glycosidases"/>
    <property type="match status" value="1"/>
</dbReference>
<gene>
    <name evidence="2" type="ORF">BOLC1T01959H</name>
</gene>
<protein>
    <recommendedName>
        <fullName evidence="3">Glycosyl hydrolase family 13 catalytic domain-containing protein</fullName>
    </recommendedName>
</protein>
<name>A0A3P6FB76_BRAOL</name>
<reference evidence="2" key="1">
    <citation type="submission" date="2018-11" db="EMBL/GenBank/DDBJ databases">
        <authorList>
            <consortium name="Genoscope - CEA"/>
            <person name="William W."/>
        </authorList>
    </citation>
    <scope>NUCLEOTIDE SEQUENCE</scope>
</reference>
<dbReference type="AlphaFoldDB" id="A0A3P6FB76"/>
<evidence type="ECO:0008006" key="3">
    <source>
        <dbReference type="Google" id="ProtNLM"/>
    </source>
</evidence>
<evidence type="ECO:0000313" key="2">
    <source>
        <dbReference type="EMBL" id="VDD49570.1"/>
    </source>
</evidence>